<reference evidence="4" key="2">
    <citation type="submission" date="2024-07" db="EMBL/GenBank/DDBJ databases">
        <title>Streptomyces haneummycinica sp. nov., a new antibiotic-producing actinobacterium isolated from marine sediment.</title>
        <authorList>
            <person name="Uemura M."/>
            <person name="Hamada M."/>
            <person name="Hirano S."/>
            <person name="Kobayashi K."/>
            <person name="Ohshiro T."/>
            <person name="Kobayashi T."/>
            <person name="Terahara T."/>
        </authorList>
    </citation>
    <scope>NUCLEOTIDE SEQUENCE</scope>
    <source>
        <strain evidence="4">KM77-8</strain>
    </source>
</reference>
<dbReference type="PANTHER" id="PTHR40763:SF4">
    <property type="entry name" value="DUF1707 DOMAIN-CONTAINING PROTEIN"/>
    <property type="match status" value="1"/>
</dbReference>
<dbReference type="PANTHER" id="PTHR40763">
    <property type="entry name" value="MEMBRANE PROTEIN-RELATED"/>
    <property type="match status" value="1"/>
</dbReference>
<dbReference type="InterPro" id="IPR012551">
    <property type="entry name" value="DUF1707_SHOCT-like"/>
</dbReference>
<feature type="region of interest" description="Disordered" evidence="2">
    <location>
        <begin position="72"/>
        <end position="141"/>
    </location>
</feature>
<evidence type="ECO:0000259" key="3">
    <source>
        <dbReference type="Pfam" id="PF08044"/>
    </source>
</evidence>
<evidence type="ECO:0000256" key="1">
    <source>
        <dbReference type="SAM" id="Coils"/>
    </source>
</evidence>
<organism evidence="4">
    <name type="scientific">Streptomyces haneummycinicus</name>
    <dbReference type="NCBI Taxonomy" id="3074435"/>
    <lineage>
        <taxon>Bacteria</taxon>
        <taxon>Bacillati</taxon>
        <taxon>Actinomycetota</taxon>
        <taxon>Actinomycetes</taxon>
        <taxon>Kitasatosporales</taxon>
        <taxon>Streptomycetaceae</taxon>
        <taxon>Streptomyces</taxon>
    </lineage>
</organism>
<reference evidence="4" key="1">
    <citation type="submission" date="2024-06" db="EMBL/GenBank/DDBJ databases">
        <authorList>
            <consortium name="consrtm"/>
            <person name="Uemura M."/>
            <person name="Terahara T."/>
        </authorList>
    </citation>
    <scope>NUCLEOTIDE SEQUENCE</scope>
    <source>
        <strain evidence="4">KM77-8</strain>
    </source>
</reference>
<dbReference type="EMBL" id="AP035768">
    <property type="protein sequence ID" value="BFO16834.1"/>
    <property type="molecule type" value="Genomic_DNA"/>
</dbReference>
<name>A0AAT9HHF1_9ACTN</name>
<feature type="coiled-coil region" evidence="1">
    <location>
        <begin position="27"/>
        <end position="54"/>
    </location>
</feature>
<feature type="compositionally biased region" description="Low complexity" evidence="2">
    <location>
        <begin position="106"/>
        <end position="127"/>
    </location>
</feature>
<keyword evidence="1" id="KW-0175">Coiled coil</keyword>
<dbReference type="Pfam" id="PF08044">
    <property type="entry name" value="DUF1707"/>
    <property type="match status" value="1"/>
</dbReference>
<evidence type="ECO:0000313" key="4">
    <source>
        <dbReference type="EMBL" id="BFO16834.1"/>
    </source>
</evidence>
<accession>A0AAT9HHF1</accession>
<feature type="domain" description="DUF1707" evidence="3">
    <location>
        <begin position="16"/>
        <end position="68"/>
    </location>
</feature>
<dbReference type="AlphaFoldDB" id="A0AAT9HHF1"/>
<sequence length="160" mass="17045">MEMTAEASQPRDPRALRVSDADREQVVDELREAVAEGRLEMDEFEERLEQAYRARVHDDLASLTSDLPVRRGSAVARRQGGGPVTDWASRIGGRRTSSGAVGFLGGSAAPDAGPWGAASGPSRSGAAVRSTCGTPTSKAGRPWCAASRSWEACRSSSRRE</sequence>
<feature type="region of interest" description="Disordered" evidence="2">
    <location>
        <begin position="1"/>
        <end position="23"/>
    </location>
</feature>
<protein>
    <recommendedName>
        <fullName evidence="3">DUF1707 domain-containing protein</fullName>
    </recommendedName>
</protein>
<feature type="compositionally biased region" description="Basic and acidic residues" evidence="2">
    <location>
        <begin position="9"/>
        <end position="23"/>
    </location>
</feature>
<proteinExistence type="predicted"/>
<gene>
    <name evidence="4" type="ORF">SHKM778_32220</name>
</gene>
<evidence type="ECO:0000256" key="2">
    <source>
        <dbReference type="SAM" id="MobiDB-lite"/>
    </source>
</evidence>